<dbReference type="Pfam" id="PF16261">
    <property type="entry name" value="DUF4915"/>
    <property type="match status" value="1"/>
</dbReference>
<proteinExistence type="predicted"/>
<evidence type="ECO:0000313" key="3">
    <source>
        <dbReference type="Proteomes" id="UP001232992"/>
    </source>
</evidence>
<dbReference type="EMBL" id="JAQOSQ010000005">
    <property type="protein sequence ID" value="MDJ1183023.1"/>
    <property type="molecule type" value="Genomic_DNA"/>
</dbReference>
<dbReference type="InterPro" id="IPR017481">
    <property type="entry name" value="CHP03032"/>
</dbReference>
<dbReference type="Proteomes" id="UP001232992">
    <property type="component" value="Unassembled WGS sequence"/>
</dbReference>
<gene>
    <name evidence="2" type="ORF">PMH09_07430</name>
</gene>
<feature type="domain" description="Conserved hypothetical protein CHP03032" evidence="1">
    <location>
        <begin position="21"/>
        <end position="334"/>
    </location>
</feature>
<keyword evidence="3" id="KW-1185">Reference proteome</keyword>
<comment type="caution">
    <text evidence="2">The sequence shown here is derived from an EMBL/GenBank/DDBJ whole genome shotgun (WGS) entry which is preliminary data.</text>
</comment>
<dbReference type="SUPFAM" id="SSF63825">
    <property type="entry name" value="YWTD domain"/>
    <property type="match status" value="1"/>
</dbReference>
<organism evidence="2 3">
    <name type="scientific">Roseofilum casamattae BLCC-M143</name>
    <dbReference type="NCBI Taxonomy" id="3022442"/>
    <lineage>
        <taxon>Bacteria</taxon>
        <taxon>Bacillati</taxon>
        <taxon>Cyanobacteriota</taxon>
        <taxon>Cyanophyceae</taxon>
        <taxon>Desertifilales</taxon>
        <taxon>Desertifilaceae</taxon>
        <taxon>Roseofilum</taxon>
        <taxon>Roseofilum casamattae</taxon>
    </lineage>
</organism>
<accession>A0ABT7BXK3</accession>
<evidence type="ECO:0000259" key="1">
    <source>
        <dbReference type="Pfam" id="PF16261"/>
    </source>
</evidence>
<name>A0ABT7BXK3_9CYAN</name>
<reference evidence="2 3" key="1">
    <citation type="submission" date="2023-01" db="EMBL/GenBank/DDBJ databases">
        <title>Novel diversity within Roseofilum (Cyanobacteria; Desertifilaceae) from marine benthic mats with descriptions of four novel species.</title>
        <authorList>
            <person name="Wang Y."/>
            <person name="Berthold D.E."/>
            <person name="Hu J."/>
            <person name="Lefler F.W."/>
            <person name="Laughinghouse H.D. IV."/>
        </authorList>
    </citation>
    <scope>NUCLEOTIDE SEQUENCE [LARGE SCALE GENOMIC DNA]</scope>
    <source>
        <strain evidence="2 3">BLCC-M143</strain>
    </source>
</reference>
<sequence>MNDSANTPQELPPLRSVHTNTFTNILEQLGISVVVSTYQAGKLIVLRADNGVINTHFRVFPKPMGLAADPTRLAIGTAYQIWELRNVPAVAQKLEPIGKHDACYLPRNIQVTGDIDIHEMAYGNDELWFVNTRFSCLCTLDTIHSFIPRWRPTFVSALALEDRCHLNGLGMVEGHPKYVTALGESNSPEGWRENKANGGILIDVEHNEIIQRELSMPHSPRWYANRLWLLESGYGRLVTVDPTSGQRQTVAELPGFTRGLDFYGSLAFVGLSQVRETAVFSGIPITETKPERTCGVWVVNIQTGETIAFLKFEDAVQEIFAIRVLPGIRFPEIIDTNEELLASSYVLPDDALADVAQ</sequence>
<dbReference type="RefSeq" id="WP_283757677.1">
    <property type="nucleotide sequence ID" value="NZ_JAQOSQ010000005.1"/>
</dbReference>
<protein>
    <submittedName>
        <fullName evidence="2">TIGR03032 family protein</fullName>
    </submittedName>
</protein>
<evidence type="ECO:0000313" key="2">
    <source>
        <dbReference type="EMBL" id="MDJ1183023.1"/>
    </source>
</evidence>
<dbReference type="NCBIfam" id="TIGR03032">
    <property type="entry name" value="TIGR03032 family protein"/>
    <property type="match status" value="1"/>
</dbReference>